<dbReference type="Proteomes" id="UP000261257">
    <property type="component" value="Unassembled WGS sequence"/>
</dbReference>
<feature type="domain" description="ABC transmembrane type-1" evidence="8">
    <location>
        <begin position="87"/>
        <end position="305"/>
    </location>
</feature>
<comment type="similarity">
    <text evidence="7">Belongs to the binding-protein-dependent transport system permease family.</text>
</comment>
<dbReference type="CDD" id="cd06261">
    <property type="entry name" value="TM_PBP2"/>
    <property type="match status" value="1"/>
</dbReference>
<dbReference type="EMBL" id="QSSQ01000006">
    <property type="protein sequence ID" value="RGM05843.1"/>
    <property type="molecule type" value="Genomic_DNA"/>
</dbReference>
<protein>
    <submittedName>
        <fullName evidence="9">L-arabinose transport system permease protein AraP</fullName>
    </submittedName>
    <submittedName>
        <fullName evidence="10">Sugar ABC transporter permease</fullName>
    </submittedName>
</protein>
<dbReference type="Pfam" id="PF00528">
    <property type="entry name" value="BPD_transp_1"/>
    <property type="match status" value="1"/>
</dbReference>
<evidence type="ECO:0000256" key="5">
    <source>
        <dbReference type="ARBA" id="ARBA00022989"/>
    </source>
</evidence>
<reference evidence="10 12" key="2">
    <citation type="submission" date="2018-08" db="EMBL/GenBank/DDBJ databases">
        <title>A genome reference for cultivated species of the human gut microbiota.</title>
        <authorList>
            <person name="Zou Y."/>
            <person name="Xue W."/>
            <person name="Luo G."/>
        </authorList>
    </citation>
    <scope>NUCLEOTIDE SEQUENCE [LARGE SCALE GENOMIC DNA]</scope>
    <source>
        <strain evidence="10 12">TF05-11AC</strain>
    </source>
</reference>
<organism evidence="9 11">
    <name type="scientific">Hungatella hathewayi</name>
    <dbReference type="NCBI Taxonomy" id="154046"/>
    <lineage>
        <taxon>Bacteria</taxon>
        <taxon>Bacillati</taxon>
        <taxon>Bacillota</taxon>
        <taxon>Clostridia</taxon>
        <taxon>Lachnospirales</taxon>
        <taxon>Lachnospiraceae</taxon>
        <taxon>Hungatella</taxon>
    </lineage>
</organism>
<evidence type="ECO:0000256" key="2">
    <source>
        <dbReference type="ARBA" id="ARBA00022448"/>
    </source>
</evidence>
<keyword evidence="4 7" id="KW-0812">Transmembrane</keyword>
<dbReference type="RefSeq" id="WP_055656194.1">
    <property type="nucleotide sequence ID" value="NZ_CABIXC010000007.1"/>
</dbReference>
<dbReference type="Proteomes" id="UP000095651">
    <property type="component" value="Unassembled WGS sequence"/>
</dbReference>
<feature type="transmembrane region" description="Helical" evidence="7">
    <location>
        <begin position="286"/>
        <end position="308"/>
    </location>
</feature>
<keyword evidence="2 7" id="KW-0813">Transport</keyword>
<dbReference type="InterPro" id="IPR000515">
    <property type="entry name" value="MetI-like"/>
</dbReference>
<dbReference type="AlphaFoldDB" id="A0A174FEY6"/>
<evidence type="ECO:0000256" key="7">
    <source>
        <dbReference type="RuleBase" id="RU363032"/>
    </source>
</evidence>
<keyword evidence="5 7" id="KW-1133">Transmembrane helix</keyword>
<feature type="transmembrane region" description="Helical" evidence="7">
    <location>
        <begin position="224"/>
        <end position="245"/>
    </location>
</feature>
<evidence type="ECO:0000313" key="11">
    <source>
        <dbReference type="Proteomes" id="UP000095651"/>
    </source>
</evidence>
<name>A0A174FEY6_9FIRM</name>
<proteinExistence type="inferred from homology"/>
<evidence type="ECO:0000259" key="8">
    <source>
        <dbReference type="PROSITE" id="PS50928"/>
    </source>
</evidence>
<keyword evidence="6 7" id="KW-0472">Membrane</keyword>
<evidence type="ECO:0000256" key="4">
    <source>
        <dbReference type="ARBA" id="ARBA00022692"/>
    </source>
</evidence>
<evidence type="ECO:0000256" key="1">
    <source>
        <dbReference type="ARBA" id="ARBA00004651"/>
    </source>
</evidence>
<evidence type="ECO:0000313" key="10">
    <source>
        <dbReference type="EMBL" id="RGM05843.1"/>
    </source>
</evidence>
<keyword evidence="3" id="KW-1003">Cell membrane</keyword>
<dbReference type="InterPro" id="IPR050809">
    <property type="entry name" value="UgpAE/MalFG_permease"/>
</dbReference>
<evidence type="ECO:0000256" key="6">
    <source>
        <dbReference type="ARBA" id="ARBA00023136"/>
    </source>
</evidence>
<feature type="transmembrane region" description="Helical" evidence="7">
    <location>
        <begin position="93"/>
        <end position="113"/>
    </location>
</feature>
<feature type="transmembrane region" description="Helical" evidence="7">
    <location>
        <begin position="125"/>
        <end position="146"/>
    </location>
</feature>
<evidence type="ECO:0000256" key="3">
    <source>
        <dbReference type="ARBA" id="ARBA00022475"/>
    </source>
</evidence>
<dbReference type="InterPro" id="IPR035906">
    <property type="entry name" value="MetI-like_sf"/>
</dbReference>
<dbReference type="PROSITE" id="PS50928">
    <property type="entry name" value="ABC_TM1"/>
    <property type="match status" value="1"/>
</dbReference>
<dbReference type="GO" id="GO:0055085">
    <property type="term" value="P:transmembrane transport"/>
    <property type="evidence" value="ECO:0007669"/>
    <property type="project" value="InterPro"/>
</dbReference>
<dbReference type="PANTHER" id="PTHR43227">
    <property type="entry name" value="BLL4140 PROTEIN"/>
    <property type="match status" value="1"/>
</dbReference>
<dbReference type="Gene3D" id="1.10.3720.10">
    <property type="entry name" value="MetI-like"/>
    <property type="match status" value="1"/>
</dbReference>
<dbReference type="SUPFAM" id="SSF161098">
    <property type="entry name" value="MetI-like"/>
    <property type="match status" value="1"/>
</dbReference>
<evidence type="ECO:0000313" key="12">
    <source>
        <dbReference type="Proteomes" id="UP000261257"/>
    </source>
</evidence>
<gene>
    <name evidence="9" type="primary">araP1_2</name>
    <name evidence="10" type="ORF">DXC39_10585</name>
    <name evidence="9" type="ORF">ERS852407_02913</name>
</gene>
<dbReference type="GO" id="GO:0005886">
    <property type="term" value="C:plasma membrane"/>
    <property type="evidence" value="ECO:0007669"/>
    <property type="project" value="UniProtKB-SubCell"/>
</dbReference>
<reference evidence="9 11" key="1">
    <citation type="submission" date="2015-09" db="EMBL/GenBank/DDBJ databases">
        <authorList>
            <consortium name="Pathogen Informatics"/>
        </authorList>
    </citation>
    <scope>NUCLEOTIDE SEQUENCE [LARGE SCALE GENOMIC DNA]</scope>
    <source>
        <strain evidence="9 11">2789STDY5608850</strain>
    </source>
</reference>
<sequence length="317" mass="35432">MKAKTENMGVEAVTKRNKRREKLILNGWCWLFMSMSLIFYILFQGYPIICSIQYSFLDWSGLTSHAAFIGLQNYVELIHDELFWNAFFNSFKYTIMIVPLELAVSLFLAYMLNNEALKGRTVYRTMYFIPVVTTASVVGIIMIFLLGVQGPINHLLVTLHLIKAPINFLGNAKYAMPTLVLISLWKDCGTYMIYWLAGLQGVSKDVYEAATVDGATRFQTFIHIVLPLIAPVGGIIAILCAINSLKVFDIVKTMTEGGPFYATDVIATYVYRSAFSSEIGMPRLGYASAAAILFGIAVIVIGIVLNIIKARLNSRRV</sequence>
<accession>A0A174FEY6</accession>
<dbReference type="EMBL" id="CYZE01000007">
    <property type="protein sequence ID" value="CUO47239.1"/>
    <property type="molecule type" value="Genomic_DNA"/>
</dbReference>
<comment type="subcellular location">
    <subcellularLocation>
        <location evidence="1 7">Cell membrane</location>
        <topology evidence="1 7">Multi-pass membrane protein</topology>
    </subcellularLocation>
</comment>
<feature type="transmembrane region" description="Helical" evidence="7">
    <location>
        <begin position="23"/>
        <end position="43"/>
    </location>
</feature>
<dbReference type="PANTHER" id="PTHR43227:SF11">
    <property type="entry name" value="BLL4140 PROTEIN"/>
    <property type="match status" value="1"/>
</dbReference>
<evidence type="ECO:0000313" key="9">
    <source>
        <dbReference type="EMBL" id="CUO47239.1"/>
    </source>
</evidence>